<keyword evidence="9" id="KW-0698">rRNA processing</keyword>
<keyword evidence="12" id="KW-1185">Reference proteome</keyword>
<feature type="domain" description="Metallo-beta-lactamase" evidence="10">
    <location>
        <begin position="34"/>
        <end position="229"/>
    </location>
</feature>
<evidence type="ECO:0000259" key="10">
    <source>
        <dbReference type="SMART" id="SM00849"/>
    </source>
</evidence>
<sequence>MKPNKKNNGSQSIKPPKNTKPTYIYALGGLEEIGKNTYVVEYDDNIIIVDAGIKFANSTLLGVDGMIANYSSLLERKDKIKALVITHGHEDHIGAIVHLLKKVPVPKIIAPQLSVKLIEKKMSEYKNIYQPELIMYSDNDTFEFGDIKIDFFRVCHSIPDAFAVSFQTPNGNLVETGDFRFDFATEGDQTDLYRLMKIAHRGVDVLLCESTSAEVPGFSESEKYIIRNILDYIRSAKGRVFVSTFASNLSRIESIVAMAINMNRKVAILGKSMEANVKISRKLGYLKAKDSDFIQAKDIATMPDEEVLVILTGSQGEENAALNVMASQKHSKVSLKPNDTIILSSNPIPGNYAQVEEMINKLYKLGVTVYENHPDKKIHASGHATRSEQQLMIKSIDPKYIVPIHGEYKMLRTLKKNAMDLGYDKDNIIIVKNGEVLQLLNHKLTTTEIKHEASPMYINGHEINSDSAGLLTDRNLLSSEGIMDVVVTYSPTENTIGSVNVIIRGSFFAKESTSLVHKITSSVKGKLCETMETNPQYTENDLYQATHDITKQLVWKWKRKNPIIIVEFINLDDITAKIKAGSYYEEKIKDKKQLEAIEEELEEDSIE</sequence>
<keyword evidence="3" id="KW-0479">Metal-binding</keyword>
<comment type="subcellular location">
    <subcellularLocation>
        <location evidence="9">Cytoplasm</location>
    </subcellularLocation>
</comment>
<organism evidence="11 12">
    <name type="scientific">Ureaplasma ceti</name>
    <dbReference type="NCBI Taxonomy" id="3119530"/>
    <lineage>
        <taxon>Bacteria</taxon>
        <taxon>Bacillati</taxon>
        <taxon>Mycoplasmatota</taxon>
        <taxon>Mycoplasmoidales</taxon>
        <taxon>Mycoplasmoidaceae</taxon>
        <taxon>Ureaplasma</taxon>
    </lineage>
</organism>
<dbReference type="EMBL" id="BAABQM010000002">
    <property type="protein sequence ID" value="GAA5414597.1"/>
    <property type="molecule type" value="Genomic_DNA"/>
</dbReference>
<evidence type="ECO:0000256" key="5">
    <source>
        <dbReference type="ARBA" id="ARBA00022801"/>
    </source>
</evidence>
<dbReference type="SMART" id="SM00849">
    <property type="entry name" value="Lactamase_B"/>
    <property type="match status" value="1"/>
</dbReference>
<dbReference type="PANTHER" id="PTHR43694">
    <property type="entry name" value="RIBONUCLEASE J"/>
    <property type="match status" value="1"/>
</dbReference>
<dbReference type="PANTHER" id="PTHR43694:SF1">
    <property type="entry name" value="RIBONUCLEASE J"/>
    <property type="match status" value="1"/>
</dbReference>
<dbReference type="HAMAP" id="MF_01491">
    <property type="entry name" value="RNase_J_bact"/>
    <property type="match status" value="1"/>
</dbReference>
<dbReference type="Pfam" id="PF07521">
    <property type="entry name" value="RMMBL"/>
    <property type="match status" value="1"/>
</dbReference>
<comment type="function">
    <text evidence="9">An RNase that has 5'-3' exonuclease and possibly endonuclease activity. Involved in maturation of rRNA and in some organisms also mRNA maturation and/or decay.</text>
</comment>
<dbReference type="Gene3D" id="3.40.50.10710">
    <property type="entry name" value="Metallo-hydrolase/oxidoreductase"/>
    <property type="match status" value="1"/>
</dbReference>
<dbReference type="InterPro" id="IPR041636">
    <property type="entry name" value="RNase_J_C"/>
</dbReference>
<name>A0ABP9U8V6_9BACT</name>
<evidence type="ECO:0000256" key="9">
    <source>
        <dbReference type="HAMAP-Rule" id="MF_01491"/>
    </source>
</evidence>
<dbReference type="Gene3D" id="3.60.15.10">
    <property type="entry name" value="Ribonuclease Z/Hydroxyacylglutathione hydrolase-like"/>
    <property type="match status" value="1"/>
</dbReference>
<dbReference type="Proteomes" id="UP001449582">
    <property type="component" value="Unassembled WGS sequence"/>
</dbReference>
<dbReference type="InterPro" id="IPR030854">
    <property type="entry name" value="RNase_J_bac"/>
</dbReference>
<dbReference type="InterPro" id="IPR001587">
    <property type="entry name" value="RNase_J_CS"/>
</dbReference>
<dbReference type="InterPro" id="IPR036866">
    <property type="entry name" value="RibonucZ/Hydroxyglut_hydro"/>
</dbReference>
<dbReference type="RefSeq" id="WP_353289761.1">
    <property type="nucleotide sequence ID" value="NZ_BAABQM010000002.1"/>
</dbReference>
<comment type="similarity">
    <text evidence="9">Belongs to the metallo-beta-lactamase superfamily. RNA-metabolizing metallo-beta-lactamase-like family. Bacterial RNase J subfamily.</text>
</comment>
<dbReference type="Pfam" id="PF17770">
    <property type="entry name" value="RNase_J_C"/>
    <property type="match status" value="1"/>
</dbReference>
<comment type="subunit">
    <text evidence="9">Homodimer, may be a subunit of the RNA degradosome.</text>
</comment>
<evidence type="ECO:0000256" key="2">
    <source>
        <dbReference type="ARBA" id="ARBA00022722"/>
    </source>
</evidence>
<dbReference type="Gene3D" id="3.10.20.580">
    <property type="match status" value="1"/>
</dbReference>
<dbReference type="InterPro" id="IPR011108">
    <property type="entry name" value="RMMBL"/>
</dbReference>
<dbReference type="InterPro" id="IPR055132">
    <property type="entry name" value="RNase_J_b_CASP"/>
</dbReference>
<evidence type="ECO:0000313" key="11">
    <source>
        <dbReference type="EMBL" id="GAA5414597.1"/>
    </source>
</evidence>
<keyword evidence="5 9" id="KW-0378">Hydrolase</keyword>
<evidence type="ECO:0000256" key="7">
    <source>
        <dbReference type="ARBA" id="ARBA00022839"/>
    </source>
</evidence>
<dbReference type="CDD" id="cd07714">
    <property type="entry name" value="RNaseJ_MBL-fold"/>
    <property type="match status" value="1"/>
</dbReference>
<comment type="caution">
    <text evidence="11">The sequence shown here is derived from an EMBL/GenBank/DDBJ whole genome shotgun (WGS) entry which is preliminary data.</text>
</comment>
<dbReference type="InterPro" id="IPR004613">
    <property type="entry name" value="RNase_J"/>
</dbReference>
<keyword evidence="8 9" id="KW-0694">RNA-binding</keyword>
<evidence type="ECO:0000256" key="1">
    <source>
        <dbReference type="ARBA" id="ARBA00022490"/>
    </source>
</evidence>
<dbReference type="EC" id="3.1.-.-" evidence="9"/>
<dbReference type="InterPro" id="IPR001279">
    <property type="entry name" value="Metallo-B-lactamas"/>
</dbReference>
<evidence type="ECO:0000256" key="3">
    <source>
        <dbReference type="ARBA" id="ARBA00022723"/>
    </source>
</evidence>
<evidence type="ECO:0000256" key="6">
    <source>
        <dbReference type="ARBA" id="ARBA00022833"/>
    </source>
</evidence>
<dbReference type="Pfam" id="PF22505">
    <property type="entry name" value="RNase_J_b_CASP"/>
    <property type="match status" value="1"/>
</dbReference>
<proteinExistence type="inferred from homology"/>
<accession>A0ABP9U8V6</accession>
<dbReference type="InterPro" id="IPR042173">
    <property type="entry name" value="RNase_J_2"/>
</dbReference>
<evidence type="ECO:0000256" key="8">
    <source>
        <dbReference type="ARBA" id="ARBA00022884"/>
    </source>
</evidence>
<evidence type="ECO:0000256" key="4">
    <source>
        <dbReference type="ARBA" id="ARBA00022759"/>
    </source>
</evidence>
<reference evidence="11" key="1">
    <citation type="submission" date="2024-02" db="EMBL/GenBank/DDBJ databases">
        <title>Draft genome sequence of new strains in genus Ureaplasma.</title>
        <authorList>
            <person name="Nakajima Y."/>
            <person name="Segawa T."/>
        </authorList>
    </citation>
    <scope>NUCLEOTIDE SEQUENCE [LARGE SCALE GENOMIC DNA]</scope>
    <source>
        <strain evidence="11">OM1</strain>
    </source>
</reference>
<keyword evidence="6" id="KW-0862">Zinc</keyword>
<feature type="binding site" evidence="9">
    <location>
        <begin position="379"/>
        <end position="383"/>
    </location>
    <ligand>
        <name>substrate</name>
    </ligand>
</feature>
<dbReference type="NCBIfam" id="TIGR00649">
    <property type="entry name" value="MG423"/>
    <property type="match status" value="1"/>
</dbReference>
<gene>
    <name evidence="9" type="primary">rnj</name>
    <name evidence="11" type="ORF">UREOM_3080</name>
</gene>
<keyword evidence="7 9" id="KW-0269">Exonuclease</keyword>
<keyword evidence="4 9" id="KW-0255">Endonuclease</keyword>
<keyword evidence="1 9" id="KW-0963">Cytoplasm</keyword>
<dbReference type="PROSITE" id="PS01292">
    <property type="entry name" value="UPF0036"/>
    <property type="match status" value="1"/>
</dbReference>
<evidence type="ECO:0000313" key="12">
    <source>
        <dbReference type="Proteomes" id="UP001449582"/>
    </source>
</evidence>
<dbReference type="SUPFAM" id="SSF56281">
    <property type="entry name" value="Metallo-hydrolase/oxidoreductase"/>
    <property type="match status" value="1"/>
</dbReference>
<keyword evidence="2 9" id="KW-0540">Nuclease</keyword>
<dbReference type="Pfam" id="PF00753">
    <property type="entry name" value="Lactamase_B"/>
    <property type="match status" value="1"/>
</dbReference>
<protein>
    <recommendedName>
        <fullName evidence="9">Ribonuclease J</fullName>
        <shortName evidence="9">RNase J</shortName>
        <ecNumber evidence="9">3.1.-.-</ecNumber>
    </recommendedName>
</protein>